<gene>
    <name evidence="7" type="primary">gacZ</name>
    <name evidence="7" type="ORF">Bhyg_03655</name>
</gene>
<feature type="domain" description="MYND-type" evidence="6">
    <location>
        <begin position="8"/>
        <end position="45"/>
    </location>
</feature>
<dbReference type="EMBL" id="WJQU01000001">
    <property type="protein sequence ID" value="KAJ6648427.1"/>
    <property type="molecule type" value="Genomic_DNA"/>
</dbReference>
<dbReference type="PROSITE" id="PS01360">
    <property type="entry name" value="ZF_MYND_1"/>
    <property type="match status" value="1"/>
</dbReference>
<dbReference type="AlphaFoldDB" id="A0A9Q0S7P5"/>
<sequence length="337" mass="40127">MSALVPYCPICETKNKLLRCQGCMVVFYCCREHQVVDRKRHKRLCNAINRTRTRLENEERRLREKTFPENVFEKSFGFFWKIFITRDYMRARNTYVETLLQVNSYEAVKTSLYHLIEMLNLCRGDDLGLRFLIPALFIRLDKDQECYDFIKWHITTGSKANYNYFDMNQPFLDVKDADVFEPVQRFIRRYSSIEYAVALMLIKMKLLADIKFLHNCNILSYGDHRLPPEIIDHIRKEGAGRIAIKRKDILRSTDQEKLIVKLEMQLQKLFQYVNKSNKYVWPGFLNPKGYLEAITPIIDSWGSEEHAIQIVQYYYQAFVETTGSNKMIREMLKPVKF</sequence>
<evidence type="ECO:0000313" key="7">
    <source>
        <dbReference type="EMBL" id="KAJ6648427.1"/>
    </source>
</evidence>
<dbReference type="SUPFAM" id="SSF144232">
    <property type="entry name" value="HIT/MYND zinc finger-like"/>
    <property type="match status" value="1"/>
</dbReference>
<dbReference type="InterPro" id="IPR002893">
    <property type="entry name" value="Znf_MYND"/>
</dbReference>
<evidence type="ECO:0000256" key="3">
    <source>
        <dbReference type="ARBA" id="ARBA00022833"/>
    </source>
</evidence>
<protein>
    <submittedName>
        <fullName evidence="7">Rho GTPase-activating protein gacZ</fullName>
    </submittedName>
</protein>
<keyword evidence="2 4" id="KW-0863">Zinc-finger</keyword>
<evidence type="ECO:0000256" key="2">
    <source>
        <dbReference type="ARBA" id="ARBA00022771"/>
    </source>
</evidence>
<dbReference type="Proteomes" id="UP001151699">
    <property type="component" value="Chromosome A"/>
</dbReference>
<keyword evidence="1" id="KW-0479">Metal-binding</keyword>
<comment type="caution">
    <text evidence="7">The sequence shown here is derived from an EMBL/GenBank/DDBJ whole genome shotgun (WGS) entry which is preliminary data.</text>
</comment>
<organism evidence="7 8">
    <name type="scientific">Pseudolycoriella hygida</name>
    <dbReference type="NCBI Taxonomy" id="35572"/>
    <lineage>
        <taxon>Eukaryota</taxon>
        <taxon>Metazoa</taxon>
        <taxon>Ecdysozoa</taxon>
        <taxon>Arthropoda</taxon>
        <taxon>Hexapoda</taxon>
        <taxon>Insecta</taxon>
        <taxon>Pterygota</taxon>
        <taxon>Neoptera</taxon>
        <taxon>Endopterygota</taxon>
        <taxon>Diptera</taxon>
        <taxon>Nematocera</taxon>
        <taxon>Sciaroidea</taxon>
        <taxon>Sciaridae</taxon>
        <taxon>Pseudolycoriella</taxon>
    </lineage>
</organism>
<accession>A0A9Q0S7P5</accession>
<proteinExistence type="predicted"/>
<evidence type="ECO:0000259" key="6">
    <source>
        <dbReference type="PROSITE" id="PS50865"/>
    </source>
</evidence>
<evidence type="ECO:0000313" key="8">
    <source>
        <dbReference type="Proteomes" id="UP001151699"/>
    </source>
</evidence>
<evidence type="ECO:0000256" key="5">
    <source>
        <dbReference type="SAM" id="Coils"/>
    </source>
</evidence>
<evidence type="ECO:0000256" key="1">
    <source>
        <dbReference type="ARBA" id="ARBA00022723"/>
    </source>
</evidence>
<dbReference type="PROSITE" id="PS50865">
    <property type="entry name" value="ZF_MYND_2"/>
    <property type="match status" value="1"/>
</dbReference>
<dbReference type="Pfam" id="PF01753">
    <property type="entry name" value="zf-MYND"/>
    <property type="match status" value="1"/>
</dbReference>
<dbReference type="GO" id="GO:0008270">
    <property type="term" value="F:zinc ion binding"/>
    <property type="evidence" value="ECO:0007669"/>
    <property type="project" value="UniProtKB-KW"/>
</dbReference>
<dbReference type="OrthoDB" id="76265at2759"/>
<keyword evidence="3" id="KW-0862">Zinc</keyword>
<keyword evidence="5" id="KW-0175">Coiled coil</keyword>
<feature type="coiled-coil region" evidence="5">
    <location>
        <begin position="38"/>
        <end position="65"/>
    </location>
</feature>
<evidence type="ECO:0000256" key="4">
    <source>
        <dbReference type="PROSITE-ProRule" id="PRU00134"/>
    </source>
</evidence>
<reference evidence="7" key="1">
    <citation type="submission" date="2022-07" db="EMBL/GenBank/DDBJ databases">
        <authorList>
            <person name="Trinca V."/>
            <person name="Uliana J.V.C."/>
            <person name="Torres T.T."/>
            <person name="Ward R.J."/>
            <person name="Monesi N."/>
        </authorList>
    </citation>
    <scope>NUCLEOTIDE SEQUENCE</scope>
    <source>
        <strain evidence="7">HSMRA1968</strain>
        <tissue evidence="7">Whole embryos</tissue>
    </source>
</reference>
<dbReference type="Gene3D" id="6.10.140.2220">
    <property type="match status" value="1"/>
</dbReference>
<name>A0A9Q0S7P5_9DIPT</name>
<keyword evidence="8" id="KW-1185">Reference proteome</keyword>